<sequence>MTTNDGVRVECYCKGKKHAKHCGCLTEKFIRKAKASFQMCLTNAGTDPNAFSEKLMNLALHHFQDEHQWDGGQCHFHPLVVCSCGSFTDKYILKCHGKPYKSDQVLKCPFHTLAYKLECQEKAGLADVLIHPEIAKVTTNPVEASHNVLVRYRSKNWNLAHLHYHVSTNIGLIQGCMTYLFTKCGPQYHWILDILERMCLPVVQNLPYILEKLNADRFFDIESKKTNVVKARRKLYKRKHKVFEHQRRQLFVNESAMIHDYGRDASTEEVIPDASIDKCKCGSTDHRRTSHKSCPLRRTCDTAPGIDTSCDINASKSDDNVSEYDDDCYDFECSLSDKMVVESCACPNFPCHKWDFPDNVRNRKRAMGTAH</sequence>
<accession>A0A1X7U1B2</accession>
<dbReference type="InParanoid" id="A0A1X7U1B2"/>
<proteinExistence type="predicted"/>
<dbReference type="PANTHER" id="PTHR34485:SF2">
    <property type="entry name" value="PROLINE RICH, LACRIMAL 1"/>
    <property type="match status" value="1"/>
</dbReference>
<organism evidence="1">
    <name type="scientific">Amphimedon queenslandica</name>
    <name type="common">Sponge</name>
    <dbReference type="NCBI Taxonomy" id="400682"/>
    <lineage>
        <taxon>Eukaryota</taxon>
        <taxon>Metazoa</taxon>
        <taxon>Porifera</taxon>
        <taxon>Demospongiae</taxon>
        <taxon>Heteroscleromorpha</taxon>
        <taxon>Haplosclerida</taxon>
        <taxon>Niphatidae</taxon>
        <taxon>Amphimedon</taxon>
    </lineage>
</organism>
<dbReference type="EnsemblMetazoa" id="Aqu2.1.21518_001">
    <property type="protein sequence ID" value="Aqu2.1.21518_001"/>
    <property type="gene ID" value="Aqu2.1.21518"/>
</dbReference>
<dbReference type="PANTHER" id="PTHR34485">
    <property type="entry name" value="PROLINE-RICH, LACRIMAL 1"/>
    <property type="match status" value="1"/>
</dbReference>
<reference evidence="1" key="1">
    <citation type="submission" date="2017-05" db="UniProtKB">
        <authorList>
            <consortium name="EnsemblMetazoa"/>
        </authorList>
    </citation>
    <scope>IDENTIFICATION</scope>
</reference>
<name>A0A1X7U1B2_AMPQE</name>
<dbReference type="AlphaFoldDB" id="A0A1X7U1B2"/>
<dbReference type="eggNOG" id="ENOG502RZMF">
    <property type="taxonomic scope" value="Eukaryota"/>
</dbReference>
<protein>
    <submittedName>
        <fullName evidence="1">Uncharacterized protein</fullName>
    </submittedName>
</protein>
<evidence type="ECO:0000313" key="1">
    <source>
        <dbReference type="EnsemblMetazoa" id="Aqu2.1.21518_001"/>
    </source>
</evidence>